<dbReference type="PANTHER" id="PTHR11537">
    <property type="entry name" value="VOLTAGE-GATED POTASSIUM CHANNEL"/>
    <property type="match status" value="1"/>
</dbReference>
<feature type="transmembrane region" description="Helical" evidence="14">
    <location>
        <begin position="279"/>
        <end position="297"/>
    </location>
</feature>
<reference evidence="16" key="1">
    <citation type="submission" date="2023-08" db="EMBL/GenBank/DDBJ databases">
        <authorList>
            <person name="Chen Y."/>
            <person name="Shah S."/>
            <person name="Dougan E. K."/>
            <person name="Thang M."/>
            <person name="Chan C."/>
        </authorList>
    </citation>
    <scope>NUCLEOTIDE SEQUENCE</scope>
</reference>
<feature type="region of interest" description="Disordered" evidence="13">
    <location>
        <begin position="80"/>
        <end position="125"/>
    </location>
</feature>
<keyword evidence="2" id="KW-0813">Transport</keyword>
<feature type="transmembrane region" description="Helical" evidence="14">
    <location>
        <begin position="370"/>
        <end position="393"/>
    </location>
</feature>
<evidence type="ECO:0000259" key="15">
    <source>
        <dbReference type="PROSITE" id="PS50222"/>
    </source>
</evidence>
<name>A0AA36N282_9DINO</name>
<dbReference type="PRINTS" id="PR00169">
    <property type="entry name" value="KCHANNEL"/>
</dbReference>
<keyword evidence="11 14" id="KW-0472">Membrane</keyword>
<dbReference type="InterPro" id="IPR011992">
    <property type="entry name" value="EF-hand-dom_pair"/>
</dbReference>
<organism evidence="16 17">
    <name type="scientific">Effrenium voratum</name>
    <dbReference type="NCBI Taxonomy" id="2562239"/>
    <lineage>
        <taxon>Eukaryota</taxon>
        <taxon>Sar</taxon>
        <taxon>Alveolata</taxon>
        <taxon>Dinophyceae</taxon>
        <taxon>Suessiales</taxon>
        <taxon>Symbiodiniaceae</taxon>
        <taxon>Effrenium</taxon>
    </lineage>
</organism>
<evidence type="ECO:0000256" key="7">
    <source>
        <dbReference type="ARBA" id="ARBA00022882"/>
    </source>
</evidence>
<evidence type="ECO:0000256" key="3">
    <source>
        <dbReference type="ARBA" id="ARBA00022538"/>
    </source>
</evidence>
<protein>
    <recommendedName>
        <fullName evidence="15">EF-hand domain-containing protein</fullName>
    </recommendedName>
</protein>
<sequence length="523" mass="58803">MFPGQVEDKADPFVAIEARLDRISEQVGACLAEVLSWRKKDDDSHLSVPASESGRVAPPHMAAYAPKGRCLALSSPVFGSENAREEGYPSEAKTSEPEPTPRSVRSGRSGRSGSQNSPQIGRRPEHTVRNVDLKLAWQIRAKEAREDVSDEETQPMMRILYRSRLDQLWELLDDPNSSRAAWVISQSLKLIVIASVVITNFQTTEEITINSNLAAVMESVFDVIFLAEFLCRFLSAPSKRGYLLDPINFPDFVSALPFFWRASVGFVIIKSEPMDMTQVVLLFLLPLIRLLKLLRYFESFHLLIDACKNSAEALPVLTYVMAVITLFSATAIYLGEARSSIPSMQHSLWLAIVTMTTVGYGDFFPRSLAGYITVSFLTVLSVLFLALPVGIIGNEFTACWQKRARVLLITRARKCLAKWGYTAKDVKILFDFVDVNGDGQLDVVEFMELFHQMRIGIDMASAVDLFELFDDDQSGSIDCQEFLRHVFPNDRPQNERKTEAIEMSRGRVSMALHRLEEIKQTVQ</sequence>
<dbReference type="AlphaFoldDB" id="A0AA36N282"/>
<evidence type="ECO:0000256" key="6">
    <source>
        <dbReference type="ARBA" id="ARBA00022837"/>
    </source>
</evidence>
<dbReference type="Gene3D" id="1.10.287.70">
    <property type="match status" value="1"/>
</dbReference>
<dbReference type="InterPro" id="IPR005821">
    <property type="entry name" value="Ion_trans_dom"/>
</dbReference>
<comment type="subcellular location">
    <subcellularLocation>
        <location evidence="1">Membrane</location>
        <topology evidence="1">Multi-pass membrane protein</topology>
    </subcellularLocation>
</comment>
<dbReference type="InterPro" id="IPR028325">
    <property type="entry name" value="VG_K_chnl"/>
</dbReference>
<evidence type="ECO:0000313" key="16">
    <source>
        <dbReference type="EMBL" id="CAJ1386989.1"/>
    </source>
</evidence>
<dbReference type="PANTHER" id="PTHR11537:SF254">
    <property type="entry name" value="POTASSIUM VOLTAGE-GATED CHANNEL PROTEIN SHAB"/>
    <property type="match status" value="1"/>
</dbReference>
<dbReference type="GO" id="GO:0005509">
    <property type="term" value="F:calcium ion binding"/>
    <property type="evidence" value="ECO:0007669"/>
    <property type="project" value="InterPro"/>
</dbReference>
<evidence type="ECO:0000313" key="17">
    <source>
        <dbReference type="Proteomes" id="UP001178507"/>
    </source>
</evidence>
<evidence type="ECO:0000256" key="9">
    <source>
        <dbReference type="ARBA" id="ARBA00022989"/>
    </source>
</evidence>
<dbReference type="EMBL" id="CAUJNA010001446">
    <property type="protein sequence ID" value="CAJ1386989.1"/>
    <property type="molecule type" value="Genomic_DNA"/>
</dbReference>
<dbReference type="InterPro" id="IPR018247">
    <property type="entry name" value="EF_Hand_1_Ca_BS"/>
</dbReference>
<dbReference type="InterPro" id="IPR002048">
    <property type="entry name" value="EF_hand_dom"/>
</dbReference>
<dbReference type="Pfam" id="PF13499">
    <property type="entry name" value="EF-hand_7"/>
    <property type="match status" value="1"/>
</dbReference>
<evidence type="ECO:0000256" key="4">
    <source>
        <dbReference type="ARBA" id="ARBA00022692"/>
    </source>
</evidence>
<feature type="region of interest" description="Disordered" evidence="13">
    <location>
        <begin position="39"/>
        <end position="60"/>
    </location>
</feature>
<dbReference type="PROSITE" id="PS50222">
    <property type="entry name" value="EF_HAND_2"/>
    <property type="match status" value="2"/>
</dbReference>
<dbReference type="SMART" id="SM00054">
    <property type="entry name" value="EFh"/>
    <property type="match status" value="2"/>
</dbReference>
<evidence type="ECO:0000256" key="13">
    <source>
        <dbReference type="SAM" id="MobiDB-lite"/>
    </source>
</evidence>
<evidence type="ECO:0000256" key="12">
    <source>
        <dbReference type="ARBA" id="ARBA00023303"/>
    </source>
</evidence>
<dbReference type="SUPFAM" id="SSF81324">
    <property type="entry name" value="Voltage-gated potassium channels"/>
    <property type="match status" value="1"/>
</dbReference>
<evidence type="ECO:0000256" key="10">
    <source>
        <dbReference type="ARBA" id="ARBA00023065"/>
    </source>
</evidence>
<dbReference type="SUPFAM" id="SSF47473">
    <property type="entry name" value="EF-hand"/>
    <property type="match status" value="1"/>
</dbReference>
<keyword evidence="3" id="KW-0633">Potassium transport</keyword>
<keyword evidence="4 14" id="KW-0812">Transmembrane</keyword>
<dbReference type="Gene3D" id="1.20.120.350">
    <property type="entry name" value="Voltage-gated potassium channels. Chain C"/>
    <property type="match status" value="1"/>
</dbReference>
<feature type="domain" description="EF-hand" evidence="15">
    <location>
        <begin position="457"/>
        <end position="492"/>
    </location>
</feature>
<keyword evidence="9 14" id="KW-1133">Transmembrane helix</keyword>
<keyword evidence="8" id="KW-0630">Potassium</keyword>
<dbReference type="Gene3D" id="1.10.238.10">
    <property type="entry name" value="EF-hand"/>
    <property type="match status" value="1"/>
</dbReference>
<evidence type="ECO:0000256" key="1">
    <source>
        <dbReference type="ARBA" id="ARBA00004141"/>
    </source>
</evidence>
<dbReference type="CDD" id="cd00051">
    <property type="entry name" value="EFh"/>
    <property type="match status" value="1"/>
</dbReference>
<feature type="transmembrane region" description="Helical" evidence="14">
    <location>
        <begin position="317"/>
        <end position="335"/>
    </location>
</feature>
<dbReference type="InterPro" id="IPR027359">
    <property type="entry name" value="Volt_channel_dom_sf"/>
</dbReference>
<evidence type="ECO:0000256" key="2">
    <source>
        <dbReference type="ARBA" id="ARBA00022448"/>
    </source>
</evidence>
<dbReference type="GO" id="GO:0005249">
    <property type="term" value="F:voltage-gated potassium channel activity"/>
    <property type="evidence" value="ECO:0007669"/>
    <property type="project" value="InterPro"/>
</dbReference>
<dbReference type="GO" id="GO:0001508">
    <property type="term" value="P:action potential"/>
    <property type="evidence" value="ECO:0007669"/>
    <property type="project" value="TreeGrafter"/>
</dbReference>
<dbReference type="PROSITE" id="PS00018">
    <property type="entry name" value="EF_HAND_1"/>
    <property type="match status" value="2"/>
</dbReference>
<dbReference type="Proteomes" id="UP001178507">
    <property type="component" value="Unassembled WGS sequence"/>
</dbReference>
<feature type="domain" description="EF-hand" evidence="15">
    <location>
        <begin position="421"/>
        <end position="456"/>
    </location>
</feature>
<keyword evidence="5" id="KW-0631">Potassium channel</keyword>
<evidence type="ECO:0000256" key="14">
    <source>
        <dbReference type="SAM" id="Phobius"/>
    </source>
</evidence>
<keyword evidence="10" id="KW-0406">Ion transport</keyword>
<gene>
    <name evidence="16" type="ORF">EVOR1521_LOCUS13150</name>
</gene>
<proteinExistence type="predicted"/>
<evidence type="ECO:0000256" key="11">
    <source>
        <dbReference type="ARBA" id="ARBA00023136"/>
    </source>
</evidence>
<keyword evidence="12" id="KW-0407">Ion channel</keyword>
<feature type="compositionally biased region" description="Low complexity" evidence="13">
    <location>
        <begin position="102"/>
        <end position="114"/>
    </location>
</feature>
<keyword evidence="7" id="KW-0851">Voltage-gated channel</keyword>
<evidence type="ECO:0000256" key="8">
    <source>
        <dbReference type="ARBA" id="ARBA00022958"/>
    </source>
</evidence>
<dbReference type="Pfam" id="PF00520">
    <property type="entry name" value="Ion_trans"/>
    <property type="match status" value="1"/>
</dbReference>
<comment type="caution">
    <text evidence="16">The sequence shown here is derived from an EMBL/GenBank/DDBJ whole genome shotgun (WGS) entry which is preliminary data.</text>
</comment>
<keyword evidence="6" id="KW-0106">Calcium</keyword>
<dbReference type="GO" id="GO:0008076">
    <property type="term" value="C:voltage-gated potassium channel complex"/>
    <property type="evidence" value="ECO:0007669"/>
    <property type="project" value="InterPro"/>
</dbReference>
<accession>A0AA36N282</accession>
<evidence type="ECO:0000256" key="5">
    <source>
        <dbReference type="ARBA" id="ARBA00022826"/>
    </source>
</evidence>
<keyword evidence="17" id="KW-1185">Reference proteome</keyword>